<dbReference type="PANTHER" id="PTHR34571">
    <property type="entry name" value="(S)-UREIDOGLYCINE AMINOHYDROLASE"/>
    <property type="match status" value="1"/>
</dbReference>
<dbReference type="InterPro" id="IPR017627">
    <property type="entry name" value="UGHY"/>
</dbReference>
<reference evidence="2 3" key="1">
    <citation type="journal article" date="2011" name="Nat. Genet.">
        <title>The genome of the mesopolyploid crop species Brassica rapa.</title>
        <authorList>
            <consortium name="Brassica rapa Genome Sequencing Project Consortium"/>
            <person name="Wang X."/>
            <person name="Wang H."/>
            <person name="Wang J."/>
            <person name="Sun R."/>
            <person name="Wu J."/>
            <person name="Liu S."/>
            <person name="Bai Y."/>
            <person name="Mun J.H."/>
            <person name="Bancroft I."/>
            <person name="Cheng F."/>
            <person name="Huang S."/>
            <person name="Li X."/>
            <person name="Hua W."/>
            <person name="Wang J."/>
            <person name="Wang X."/>
            <person name="Freeling M."/>
            <person name="Pires J.C."/>
            <person name="Paterson A.H."/>
            <person name="Chalhoub B."/>
            <person name="Wang B."/>
            <person name="Hayward A."/>
            <person name="Sharpe A.G."/>
            <person name="Park B.S."/>
            <person name="Weisshaar B."/>
            <person name="Liu B."/>
            <person name="Li B."/>
            <person name="Liu B."/>
            <person name="Tong C."/>
            <person name="Song C."/>
            <person name="Duran C."/>
            <person name="Peng C."/>
            <person name="Geng C."/>
            <person name="Koh C."/>
            <person name="Lin C."/>
            <person name="Edwards D."/>
            <person name="Mu D."/>
            <person name="Shen D."/>
            <person name="Soumpourou E."/>
            <person name="Li F."/>
            <person name="Fraser F."/>
            <person name="Conant G."/>
            <person name="Lassalle G."/>
            <person name="King G.J."/>
            <person name="Bonnema G."/>
            <person name="Tang H."/>
            <person name="Wang H."/>
            <person name="Belcram H."/>
            <person name="Zhou H."/>
            <person name="Hirakawa H."/>
            <person name="Abe H."/>
            <person name="Guo H."/>
            <person name="Wang H."/>
            <person name="Jin H."/>
            <person name="Parkin I.A."/>
            <person name="Batley J."/>
            <person name="Kim J.S."/>
            <person name="Just J."/>
            <person name="Li J."/>
            <person name="Xu J."/>
            <person name="Deng J."/>
            <person name="Kim J.A."/>
            <person name="Li J."/>
            <person name="Yu J."/>
            <person name="Meng J."/>
            <person name="Wang J."/>
            <person name="Min J."/>
            <person name="Poulain J."/>
            <person name="Wang J."/>
            <person name="Hatakeyama K."/>
            <person name="Wu K."/>
            <person name="Wang L."/>
            <person name="Fang L."/>
            <person name="Trick M."/>
            <person name="Links M.G."/>
            <person name="Zhao M."/>
            <person name="Jin M."/>
            <person name="Ramchiary N."/>
            <person name="Drou N."/>
            <person name="Berkman P.J."/>
            <person name="Cai Q."/>
            <person name="Huang Q."/>
            <person name="Li R."/>
            <person name="Tabata S."/>
            <person name="Cheng S."/>
            <person name="Zhang S."/>
            <person name="Zhang S."/>
            <person name="Huang S."/>
            <person name="Sato S."/>
            <person name="Sun S."/>
            <person name="Kwon S.J."/>
            <person name="Choi S.R."/>
            <person name="Lee T.H."/>
            <person name="Fan W."/>
            <person name="Zhao X."/>
            <person name="Tan X."/>
            <person name="Xu X."/>
            <person name="Wang Y."/>
            <person name="Qiu Y."/>
            <person name="Yin Y."/>
            <person name="Li Y."/>
            <person name="Du Y."/>
            <person name="Liao Y."/>
            <person name="Lim Y."/>
            <person name="Narusaka Y."/>
            <person name="Wang Y."/>
            <person name="Wang Z."/>
            <person name="Li Z."/>
            <person name="Wang Z."/>
            <person name="Xiong Z."/>
            <person name="Zhang Z."/>
        </authorList>
    </citation>
    <scope>NUCLEOTIDE SEQUENCE [LARGE SCALE GENOMIC DNA]</scope>
    <source>
        <strain evidence="2 3">cv. Chiifu-401-42</strain>
    </source>
</reference>
<feature type="signal peptide" evidence="1">
    <location>
        <begin position="1"/>
        <end position="21"/>
    </location>
</feature>
<keyword evidence="3" id="KW-1185">Reference proteome</keyword>
<organism evidence="2 3">
    <name type="scientific">Brassica campestris</name>
    <name type="common">Field mustard</name>
    <dbReference type="NCBI Taxonomy" id="3711"/>
    <lineage>
        <taxon>Eukaryota</taxon>
        <taxon>Viridiplantae</taxon>
        <taxon>Streptophyta</taxon>
        <taxon>Embryophyta</taxon>
        <taxon>Tracheophyta</taxon>
        <taxon>Spermatophyta</taxon>
        <taxon>Magnoliopsida</taxon>
        <taxon>eudicotyledons</taxon>
        <taxon>Gunneridae</taxon>
        <taxon>Pentapetalae</taxon>
        <taxon>rosids</taxon>
        <taxon>malvids</taxon>
        <taxon>Brassicales</taxon>
        <taxon>Brassicaceae</taxon>
        <taxon>Brassiceae</taxon>
        <taxon>Brassica</taxon>
    </lineage>
</organism>
<evidence type="ECO:0000313" key="3">
    <source>
        <dbReference type="Proteomes" id="UP000011750"/>
    </source>
</evidence>
<dbReference type="HOGENOM" id="CLU_2443954_0_0_1"/>
<protein>
    <submittedName>
        <fullName evidence="2">Uncharacterized protein</fullName>
    </submittedName>
</protein>
<dbReference type="GO" id="GO:0071522">
    <property type="term" value="F:ureidoglycine aminohydrolase activity"/>
    <property type="evidence" value="ECO:0007669"/>
    <property type="project" value="InterPro"/>
</dbReference>
<name>M4FG82_BRACM</name>
<dbReference type="Gene3D" id="2.60.120.10">
    <property type="entry name" value="Jelly Rolls"/>
    <property type="match status" value="1"/>
</dbReference>
<reference evidence="2" key="3">
    <citation type="submission" date="2023-03" db="UniProtKB">
        <authorList>
            <consortium name="EnsemblPlants"/>
        </authorList>
    </citation>
    <scope>IDENTIFICATION</scope>
    <source>
        <strain evidence="2">cv. Chiifu-401-42</strain>
    </source>
</reference>
<reference evidence="2 3" key="2">
    <citation type="journal article" date="2018" name="Hortic Res">
        <title>Improved Brassica rapa reference genome by single-molecule sequencing and chromosome conformation capture technologies.</title>
        <authorList>
            <person name="Zhang L."/>
            <person name="Cai X."/>
            <person name="Wu J."/>
            <person name="Liu M."/>
            <person name="Grob S."/>
            <person name="Cheng F."/>
            <person name="Liang J."/>
            <person name="Cai C."/>
            <person name="Liu Z."/>
            <person name="Liu B."/>
            <person name="Wang F."/>
            <person name="Li S."/>
            <person name="Liu F."/>
            <person name="Li X."/>
            <person name="Cheng L."/>
            <person name="Yang W."/>
            <person name="Li M.H."/>
            <person name="Grossniklaus U."/>
            <person name="Zheng H."/>
            <person name="Wang X."/>
        </authorList>
    </citation>
    <scope>NUCLEOTIDE SEQUENCE [LARGE SCALE GENOMIC DNA]</scope>
    <source>
        <strain evidence="2 3">cv. Chiifu-401-42</strain>
    </source>
</reference>
<dbReference type="InterPro" id="IPR014710">
    <property type="entry name" value="RmlC-like_jellyroll"/>
</dbReference>
<evidence type="ECO:0000256" key="1">
    <source>
        <dbReference type="SAM" id="SignalP"/>
    </source>
</evidence>
<dbReference type="STRING" id="51351.M4FG82"/>
<dbReference type="PANTHER" id="PTHR34571:SF1">
    <property type="entry name" value="(S)-UREIDOGLYCINE AMINOHYDROLASE"/>
    <property type="match status" value="1"/>
</dbReference>
<evidence type="ECO:0000313" key="2">
    <source>
        <dbReference type="EnsemblPlants" id="Bra040109.1-P"/>
    </source>
</evidence>
<dbReference type="AlphaFoldDB" id="M4FG82"/>
<dbReference type="Proteomes" id="UP000011750">
    <property type="component" value="Chromosome A01"/>
</dbReference>
<sequence length="90" mass="10377">MRSLHLIVFIIIINLPGYTRSVYKRDHALITPESHVYSPLPDWYEHLGSHTTELIVGSTDKQQLLETPGEVSVQNFSTLLRMHPISSFRF</sequence>
<feature type="chain" id="PRO_5004053171" evidence="1">
    <location>
        <begin position="22"/>
        <end position="90"/>
    </location>
</feature>
<accession>M4FG82</accession>
<proteinExistence type="predicted"/>
<dbReference type="Gramene" id="Bra040109.1">
    <property type="protein sequence ID" value="Bra040109.1-P"/>
    <property type="gene ID" value="Bra040109"/>
</dbReference>
<dbReference type="InParanoid" id="M4FG82"/>
<keyword evidence="1" id="KW-0732">Signal</keyword>
<dbReference type="EnsemblPlants" id="Bra040109.1">
    <property type="protein sequence ID" value="Bra040109.1-P"/>
    <property type="gene ID" value="Bra040109"/>
</dbReference>